<evidence type="ECO:0000313" key="1">
    <source>
        <dbReference type="EMBL" id="DAE29866.1"/>
    </source>
</evidence>
<accession>A0A8S5RFG4</accession>
<sequence length="635" mass="68791">MFYNKFVLEDGTVLYDNIVSVSYSQTVNSDDDNISPGAVCACSVDIEFWVDDDHSLALSQGTQLTYYKINDDTAEEIKMGIFFCEKPEKNGANKYKVTAYDGISKLDVDVSEWLNGLTFPTTIKDFASSLAAELGMMFTNNPPINGSFQVQQFIVQNVTARDLMKMVAQATGTFIYAPRIQDDGTALAYGWYVTNSTLGIAPSKSLGESSGTTTTYNFPMNDSTGVGLNDSQKIQLRTADVGTSGVSKTTAYFLDQLTFSDFTVSKIDKVQVKQSDDDVGVIYPPDAAGTNAMIIQGNKLLIADSEDALQPAAQALYNRFKSIQYVPCSGVQIPETVAIKAGDIVTINDGKREFQSYITSFKSSGGRSTLESVGSAVRNTTTAVNNKNYSTKAKMLEISTTIDGLNVKATQISQDVDGLHTQYTELKQTFDTFEVTAVTDGNVRSKFALDKTSVTIQSGTITFSGDTLVVDSTNFKLAQDGTVNITGTLTSKTTYSEAVIGDGEITLSQMVSDGSYSPAVKIYSDGVSGSYLLGHIRIYGNEGNNDNRIDLYNDSAGSHFEMYTGGTHTKFFDVRADSNGEGHVSIGGVNALGYLECKRLKVDGHNVALARVNYTNQEGTATWEYLLTAHQGNAW</sequence>
<proteinExistence type="predicted"/>
<dbReference type="EMBL" id="BK059100">
    <property type="protein sequence ID" value="DAE29866.1"/>
    <property type="molecule type" value="Genomic_DNA"/>
</dbReference>
<reference evidence="1" key="1">
    <citation type="journal article" date="2021" name="Proc. Natl. Acad. Sci. U.S.A.">
        <title>A Catalog of Tens of Thousands of Viruses from Human Metagenomes Reveals Hidden Associations with Chronic Diseases.</title>
        <authorList>
            <person name="Tisza M.J."/>
            <person name="Buck C.B."/>
        </authorList>
    </citation>
    <scope>NUCLEOTIDE SEQUENCE</scope>
    <source>
        <strain evidence="1">CtqEG8</strain>
    </source>
</reference>
<name>A0A8S5RFG4_9VIRU</name>
<organism evidence="1">
    <name type="scientific">virus sp. ctqEG8</name>
    <dbReference type="NCBI Taxonomy" id="2827998"/>
    <lineage>
        <taxon>Viruses</taxon>
    </lineage>
</organism>
<protein>
    <submittedName>
        <fullName evidence="1">Uncharacterized protein</fullName>
    </submittedName>
</protein>